<dbReference type="PROSITE" id="PS51481">
    <property type="entry name" value="DHAK"/>
    <property type="match status" value="1"/>
</dbReference>
<dbReference type="Proteomes" id="UP000658305">
    <property type="component" value="Unassembled WGS sequence"/>
</dbReference>
<protein>
    <submittedName>
        <fullName evidence="2">Dihydroxyacetone kinase subunit DhaK</fullName>
    </submittedName>
</protein>
<evidence type="ECO:0000259" key="1">
    <source>
        <dbReference type="PROSITE" id="PS51481"/>
    </source>
</evidence>
<dbReference type="InterPro" id="IPR050861">
    <property type="entry name" value="Dihydroxyacetone_Kinase"/>
</dbReference>
<reference evidence="3" key="1">
    <citation type="journal article" date="2019" name="Int. J. Syst. Evol. Microbiol.">
        <title>The Global Catalogue of Microorganisms (GCM) 10K type strain sequencing project: providing services to taxonomists for standard genome sequencing and annotation.</title>
        <authorList>
            <consortium name="The Broad Institute Genomics Platform"/>
            <consortium name="The Broad Institute Genome Sequencing Center for Infectious Disease"/>
            <person name="Wu L."/>
            <person name="Ma J."/>
        </authorList>
    </citation>
    <scope>NUCLEOTIDE SEQUENCE [LARGE SCALE GENOMIC DNA]</scope>
    <source>
        <strain evidence="3">KCTC 23298</strain>
    </source>
</reference>
<evidence type="ECO:0000313" key="3">
    <source>
        <dbReference type="Proteomes" id="UP000658305"/>
    </source>
</evidence>
<feature type="domain" description="DhaK" evidence="1">
    <location>
        <begin position="9"/>
        <end position="327"/>
    </location>
</feature>
<accession>A0ABQ3FI23</accession>
<dbReference type="EMBL" id="BMYI01000007">
    <property type="protein sequence ID" value="GHC24986.1"/>
    <property type="molecule type" value="Genomic_DNA"/>
</dbReference>
<proteinExistence type="predicted"/>
<comment type="caution">
    <text evidence="2">The sequence shown here is derived from an EMBL/GenBank/DDBJ whole genome shotgun (WGS) entry which is preliminary data.</text>
</comment>
<dbReference type="Gene3D" id="3.30.1180.20">
    <property type="entry name" value="Dihydroxyacetone kinase, domain 2"/>
    <property type="match status" value="1"/>
</dbReference>
<keyword evidence="2" id="KW-0418">Kinase</keyword>
<evidence type="ECO:0000313" key="2">
    <source>
        <dbReference type="EMBL" id="GHC24986.1"/>
    </source>
</evidence>
<organism evidence="2 3">
    <name type="scientific">Gemmobacter nanjingensis</name>
    <dbReference type="NCBI Taxonomy" id="488454"/>
    <lineage>
        <taxon>Bacteria</taxon>
        <taxon>Pseudomonadati</taxon>
        <taxon>Pseudomonadota</taxon>
        <taxon>Alphaproteobacteria</taxon>
        <taxon>Rhodobacterales</taxon>
        <taxon>Paracoccaceae</taxon>
        <taxon>Gemmobacter</taxon>
    </lineage>
</organism>
<dbReference type="GO" id="GO:0016301">
    <property type="term" value="F:kinase activity"/>
    <property type="evidence" value="ECO:0007669"/>
    <property type="project" value="UniProtKB-KW"/>
</dbReference>
<dbReference type="InterPro" id="IPR004006">
    <property type="entry name" value="DhaK_dom"/>
</dbReference>
<dbReference type="PANTHER" id="PTHR28629:SF4">
    <property type="entry name" value="TRIOKINASE_FMN CYCLASE"/>
    <property type="match status" value="1"/>
</dbReference>
<dbReference type="RefSeq" id="WP_054302029.1">
    <property type="nucleotide sequence ID" value="NZ_BMYI01000007.1"/>
</dbReference>
<dbReference type="SUPFAM" id="SSF82549">
    <property type="entry name" value="DAK1/DegV-like"/>
    <property type="match status" value="1"/>
</dbReference>
<name>A0ABQ3FI23_9RHOB</name>
<keyword evidence="3" id="KW-1185">Reference proteome</keyword>
<keyword evidence="2" id="KW-0808">Transferase</keyword>
<dbReference type="PANTHER" id="PTHR28629">
    <property type="entry name" value="TRIOKINASE/FMN CYCLASE"/>
    <property type="match status" value="1"/>
</dbReference>
<dbReference type="Gene3D" id="3.40.50.10440">
    <property type="entry name" value="Dihydroxyacetone kinase, domain 1"/>
    <property type="match status" value="1"/>
</dbReference>
<dbReference type="Pfam" id="PF02733">
    <property type="entry name" value="Dak1"/>
    <property type="match status" value="1"/>
</dbReference>
<sequence length="330" mass="34896">MVIKKAINDPETLVREIAEGVVFASHGRVRLTEGLPVLVRTAIEPGKVGIVVGGGSGHEPMYQGLIGPGFADAVACGNMFAAPTPDVILAATREADQGKGVLYLQANYAGDNMNYEIAAEMAADEGFTTRTVRTGEDVSMAPELGRRGLAGSFFTLKVAGAACGEGADLDRAAEIAQRVADNLRSLSVAFSPGSLPDTGEKTFEIAEDEIEVGMGVHGEKGVATLKMAKADPLTDLMIDKLAGDYPLAAGDRVALLVNDMGATTLMELYVVTRRAHQRLADLGVQVVDTWIGPYCTTQEMAGFSLTLLRTDAEIERLLARPAANESFLRP</sequence>
<gene>
    <name evidence="2" type="ORF">GCM10007291_25780</name>
</gene>